<feature type="compositionally biased region" description="Low complexity" evidence="1">
    <location>
        <begin position="14"/>
        <end position="28"/>
    </location>
</feature>
<dbReference type="RefSeq" id="WP_243514619.1">
    <property type="nucleotide sequence ID" value="NZ_CP094534.1"/>
</dbReference>
<gene>
    <name evidence="2" type="ORF">MTP16_23230</name>
</gene>
<proteinExistence type="predicted"/>
<feature type="compositionally biased region" description="Basic and acidic residues" evidence="1">
    <location>
        <begin position="90"/>
        <end position="103"/>
    </location>
</feature>
<name>A0ABY4B569_9BACT</name>
<evidence type="ECO:0000313" key="3">
    <source>
        <dbReference type="Proteomes" id="UP000831390"/>
    </source>
</evidence>
<evidence type="ECO:0000256" key="1">
    <source>
        <dbReference type="SAM" id="MobiDB-lite"/>
    </source>
</evidence>
<feature type="region of interest" description="Disordered" evidence="1">
    <location>
        <begin position="1"/>
        <end position="115"/>
    </location>
</feature>
<dbReference type="Proteomes" id="UP000831390">
    <property type="component" value="Chromosome"/>
</dbReference>
<protein>
    <submittedName>
        <fullName evidence="2">Uncharacterized protein</fullName>
    </submittedName>
</protein>
<sequence>MASLHGRAFNPNRAAAVPTHTPAAHIPAGTYPPMAQSNSKPNQNSKQDEHDPLFNLKHAQAEADLAQNTNGLGPVTNEYVTTDEDSEIDEGPRDSQGQRRGETDPSDEGSTAGRH</sequence>
<accession>A0ABY4B569</accession>
<dbReference type="EMBL" id="CP094534">
    <property type="protein sequence ID" value="UOE34014.1"/>
    <property type="molecule type" value="Genomic_DNA"/>
</dbReference>
<keyword evidence="3" id="KW-1185">Reference proteome</keyword>
<reference evidence="2 3" key="1">
    <citation type="submission" date="2022-03" db="EMBL/GenBank/DDBJ databases">
        <title>Hymenobactersp. isolated from the air.</title>
        <authorList>
            <person name="Won M."/>
            <person name="Kwon S.-W."/>
        </authorList>
    </citation>
    <scope>NUCLEOTIDE SEQUENCE [LARGE SCALE GENOMIC DNA]</scope>
    <source>
        <strain evidence="2 3">KACC 22596</strain>
    </source>
</reference>
<organism evidence="2 3">
    <name type="scientific">Hymenobacter monticola</name>
    <dbReference type="NCBI Taxonomy" id="1705399"/>
    <lineage>
        <taxon>Bacteria</taxon>
        <taxon>Pseudomonadati</taxon>
        <taxon>Bacteroidota</taxon>
        <taxon>Cytophagia</taxon>
        <taxon>Cytophagales</taxon>
        <taxon>Hymenobacteraceae</taxon>
        <taxon>Hymenobacter</taxon>
    </lineage>
</organism>
<feature type="compositionally biased region" description="Polar residues" evidence="1">
    <location>
        <begin position="35"/>
        <end position="45"/>
    </location>
</feature>
<evidence type="ECO:0000313" key="2">
    <source>
        <dbReference type="EMBL" id="UOE34014.1"/>
    </source>
</evidence>